<keyword evidence="3" id="KW-1185">Reference proteome</keyword>
<reference evidence="2 3" key="1">
    <citation type="submission" date="2017-07" db="EMBL/GenBank/DDBJ databases">
        <authorList>
            <person name="Talla V."/>
            <person name="Backstrom N."/>
        </authorList>
    </citation>
    <scope>NUCLEOTIDE SEQUENCE [LARGE SCALE GENOMIC DNA]</scope>
</reference>
<feature type="compositionally biased region" description="Low complexity" evidence="1">
    <location>
        <begin position="49"/>
        <end position="62"/>
    </location>
</feature>
<dbReference type="EMBL" id="FZQP02000226">
    <property type="protein sequence ID" value="VVC88016.1"/>
    <property type="molecule type" value="Genomic_DNA"/>
</dbReference>
<gene>
    <name evidence="2" type="ORF">LSINAPIS_LOCUS1483</name>
</gene>
<dbReference type="Proteomes" id="UP000324832">
    <property type="component" value="Unassembled WGS sequence"/>
</dbReference>
<accession>A0A5E4PPT2</accession>
<proteinExistence type="predicted"/>
<dbReference type="AlphaFoldDB" id="A0A5E4PPT2"/>
<feature type="region of interest" description="Disordered" evidence="1">
    <location>
        <begin position="1"/>
        <end position="126"/>
    </location>
</feature>
<evidence type="ECO:0000313" key="3">
    <source>
        <dbReference type="Proteomes" id="UP000324832"/>
    </source>
</evidence>
<organism evidence="2 3">
    <name type="scientific">Leptidea sinapis</name>
    <dbReference type="NCBI Taxonomy" id="189913"/>
    <lineage>
        <taxon>Eukaryota</taxon>
        <taxon>Metazoa</taxon>
        <taxon>Ecdysozoa</taxon>
        <taxon>Arthropoda</taxon>
        <taxon>Hexapoda</taxon>
        <taxon>Insecta</taxon>
        <taxon>Pterygota</taxon>
        <taxon>Neoptera</taxon>
        <taxon>Endopterygota</taxon>
        <taxon>Lepidoptera</taxon>
        <taxon>Glossata</taxon>
        <taxon>Ditrysia</taxon>
        <taxon>Papilionoidea</taxon>
        <taxon>Pieridae</taxon>
        <taxon>Dismorphiinae</taxon>
        <taxon>Leptidea</taxon>
    </lineage>
</organism>
<protein>
    <submittedName>
        <fullName evidence="2">Uncharacterized protein</fullName>
    </submittedName>
</protein>
<feature type="region of interest" description="Disordered" evidence="1">
    <location>
        <begin position="261"/>
        <end position="315"/>
    </location>
</feature>
<dbReference type="OrthoDB" id="6375466at2759"/>
<feature type="compositionally biased region" description="Basic residues" evidence="1">
    <location>
        <begin position="80"/>
        <end position="98"/>
    </location>
</feature>
<feature type="compositionally biased region" description="Low complexity" evidence="1">
    <location>
        <begin position="275"/>
        <end position="294"/>
    </location>
</feature>
<name>A0A5E4PPT2_9NEOP</name>
<evidence type="ECO:0000256" key="1">
    <source>
        <dbReference type="SAM" id="MobiDB-lite"/>
    </source>
</evidence>
<sequence>MTDTVNMSLDEIIKQNKKNQSNRGGGTMRGRGGQRGRGGRGRGAGGRGRSQSRSRTPNNNGRSRSRSRSRGPRSQSQNRNRSRSQQRRRSVSRSRSRSQVRSITPRGRAGLENQTEMPRLLRSNRGIRGGFQNMKLRRSNSLTNVQGGIQNRLGITNRVNYNARSLAITKRGVSKRGRGFNTRNRYSNVGLRSDQILNEQKLNSNNYIRSQTFTRSRNNSFSSPSQLTVSVANNFAKKRRNSIGNAGYLNRQSLAQLDNQFGGYRTRNGPGSVKSMGSNQSRQSNSSKRSSQSRGRGRARGRGNNRGVGRNFINKQVLNPKLQQAIALIQGKSYGDNTEVPPGVNFTPTPATTKQTLHQRFATA</sequence>
<evidence type="ECO:0000313" key="2">
    <source>
        <dbReference type="EMBL" id="VVC88016.1"/>
    </source>
</evidence>